<gene>
    <name evidence="1" type="ORF">NCTC13184_04418</name>
</gene>
<proteinExistence type="predicted"/>
<dbReference type="EMBL" id="UGRU01000001">
    <property type="protein sequence ID" value="SUA45894.1"/>
    <property type="molecule type" value="Genomic_DNA"/>
</dbReference>
<organism evidence="1 2">
    <name type="scientific">Nocardia africana</name>
    <dbReference type="NCBI Taxonomy" id="134964"/>
    <lineage>
        <taxon>Bacteria</taxon>
        <taxon>Bacillati</taxon>
        <taxon>Actinomycetota</taxon>
        <taxon>Actinomycetes</taxon>
        <taxon>Mycobacteriales</taxon>
        <taxon>Nocardiaceae</taxon>
        <taxon>Nocardia</taxon>
    </lineage>
</organism>
<dbReference type="AlphaFoldDB" id="A0A378WZQ5"/>
<evidence type="ECO:0000313" key="2">
    <source>
        <dbReference type="Proteomes" id="UP000255082"/>
    </source>
</evidence>
<sequence>MLQLSLWTIVVLRIGLRHTNGRSAVTAPHLQRCPFYEVTSAEQGSLTPDPVHRRRIRARAGDQLSCIVFTVTGCFGAPSPVDGSSTPSLAMASRVFSPASSTVPKMVYCGGNWESP</sequence>
<reference evidence="1 2" key="1">
    <citation type="submission" date="2018-06" db="EMBL/GenBank/DDBJ databases">
        <authorList>
            <consortium name="Pathogen Informatics"/>
            <person name="Doyle S."/>
        </authorList>
    </citation>
    <scope>NUCLEOTIDE SEQUENCE [LARGE SCALE GENOMIC DNA]</scope>
    <source>
        <strain evidence="1 2">NCTC13184</strain>
    </source>
</reference>
<accession>A0A378WZQ5</accession>
<dbReference type="Proteomes" id="UP000255082">
    <property type="component" value="Unassembled WGS sequence"/>
</dbReference>
<protein>
    <submittedName>
        <fullName evidence="1">Uncharacterized protein</fullName>
    </submittedName>
</protein>
<evidence type="ECO:0000313" key="1">
    <source>
        <dbReference type="EMBL" id="SUA45894.1"/>
    </source>
</evidence>
<name>A0A378WZQ5_9NOCA</name>